<dbReference type="EMBL" id="JASZ02000005">
    <property type="protein sequence ID" value="OWK98818.1"/>
    <property type="molecule type" value="Genomic_DNA"/>
</dbReference>
<evidence type="ECO:0000256" key="4">
    <source>
        <dbReference type="PROSITE-ProRule" id="PRU00169"/>
    </source>
</evidence>
<evidence type="ECO:0000259" key="6">
    <source>
        <dbReference type="PROSITE" id="PS50110"/>
    </source>
</evidence>
<proteinExistence type="predicted"/>
<evidence type="ECO:0000259" key="5">
    <source>
        <dbReference type="PROSITE" id="PS50043"/>
    </source>
</evidence>
<dbReference type="GO" id="GO:0000160">
    <property type="term" value="P:phosphorelay signal transduction system"/>
    <property type="evidence" value="ECO:0007669"/>
    <property type="project" value="InterPro"/>
</dbReference>
<dbReference type="Gene3D" id="1.10.10.10">
    <property type="entry name" value="Winged helix-like DNA-binding domain superfamily/Winged helix DNA-binding domain"/>
    <property type="match status" value="1"/>
</dbReference>
<keyword evidence="2 7" id="KW-0238">DNA-binding</keyword>
<dbReference type="PROSITE" id="PS50110">
    <property type="entry name" value="RESPONSE_REGULATORY"/>
    <property type="match status" value="1"/>
</dbReference>
<dbReference type="PROSITE" id="PS00622">
    <property type="entry name" value="HTH_LUXR_1"/>
    <property type="match status" value="1"/>
</dbReference>
<feature type="domain" description="HTH luxR-type" evidence="5">
    <location>
        <begin position="151"/>
        <end position="216"/>
    </location>
</feature>
<dbReference type="PROSITE" id="PS50043">
    <property type="entry name" value="HTH_LUXR_2"/>
    <property type="match status" value="1"/>
</dbReference>
<dbReference type="AlphaFoldDB" id="A0A246BAV6"/>
<dbReference type="Proteomes" id="UP000197587">
    <property type="component" value="Unassembled WGS sequence"/>
</dbReference>
<dbReference type="Gene3D" id="3.40.50.2300">
    <property type="match status" value="1"/>
</dbReference>
<dbReference type="InterPro" id="IPR036388">
    <property type="entry name" value="WH-like_DNA-bd_sf"/>
</dbReference>
<comment type="caution">
    <text evidence="7">The sequence shown here is derived from an EMBL/GenBank/DDBJ whole genome shotgun (WGS) entry which is preliminary data.</text>
</comment>
<keyword evidence="1" id="KW-0805">Transcription regulation</keyword>
<protein>
    <submittedName>
        <fullName evidence="7">DNA-binding response regulator</fullName>
    </submittedName>
</protein>
<dbReference type="PANTHER" id="PTHR44688">
    <property type="entry name" value="DNA-BINDING TRANSCRIPTIONAL ACTIVATOR DEVR_DOSR"/>
    <property type="match status" value="1"/>
</dbReference>
<dbReference type="GO" id="GO:0006355">
    <property type="term" value="P:regulation of DNA-templated transcription"/>
    <property type="evidence" value="ECO:0007669"/>
    <property type="project" value="InterPro"/>
</dbReference>
<dbReference type="SMART" id="SM00421">
    <property type="entry name" value="HTH_LUXR"/>
    <property type="match status" value="1"/>
</dbReference>
<accession>A0A246BAV6</accession>
<dbReference type="SUPFAM" id="SSF46894">
    <property type="entry name" value="C-terminal effector domain of the bipartite response regulators"/>
    <property type="match status" value="1"/>
</dbReference>
<evidence type="ECO:0000313" key="7">
    <source>
        <dbReference type="EMBL" id="OWK98818.1"/>
    </source>
</evidence>
<dbReference type="PANTHER" id="PTHR44688:SF16">
    <property type="entry name" value="DNA-BINDING TRANSCRIPTIONAL ACTIVATOR DEVR_DOSR"/>
    <property type="match status" value="1"/>
</dbReference>
<keyword evidence="8" id="KW-1185">Reference proteome</keyword>
<dbReference type="Pfam" id="PF00196">
    <property type="entry name" value="GerE"/>
    <property type="match status" value="1"/>
</dbReference>
<gene>
    <name evidence="7" type="ORF">AP75_03965</name>
</gene>
<evidence type="ECO:0000313" key="8">
    <source>
        <dbReference type="Proteomes" id="UP000197587"/>
    </source>
</evidence>
<dbReference type="GO" id="GO:0003677">
    <property type="term" value="F:DNA binding"/>
    <property type="evidence" value="ECO:0007669"/>
    <property type="project" value="UniProtKB-KW"/>
</dbReference>
<feature type="domain" description="Response regulatory" evidence="6">
    <location>
        <begin position="5"/>
        <end position="123"/>
    </location>
</feature>
<comment type="caution">
    <text evidence="4">Lacks conserved residue(s) required for the propagation of feature annotation.</text>
</comment>
<dbReference type="CDD" id="cd06170">
    <property type="entry name" value="LuxR_C_like"/>
    <property type="match status" value="1"/>
</dbReference>
<dbReference type="SUPFAM" id="SSF52172">
    <property type="entry name" value="CheY-like"/>
    <property type="match status" value="1"/>
</dbReference>
<evidence type="ECO:0000256" key="1">
    <source>
        <dbReference type="ARBA" id="ARBA00023015"/>
    </source>
</evidence>
<keyword evidence="3" id="KW-0804">Transcription</keyword>
<dbReference type="InterPro" id="IPR016032">
    <property type="entry name" value="Sig_transdc_resp-reg_C-effctor"/>
</dbReference>
<dbReference type="InterPro" id="IPR011006">
    <property type="entry name" value="CheY-like_superfamily"/>
</dbReference>
<dbReference type="RefSeq" id="WP_031503956.1">
    <property type="nucleotide sequence ID" value="NZ_JASZ02000005.1"/>
</dbReference>
<sequence length="219" mass="25138">MMKKNITIYGNHQFLLELMRDFLDANGFSKLHPIYLVSSNQEIEQIDVTKIDFLILNLTAENINEKFELIDKLLLLNSEMKIIVLSGNSDVKIIKRLFDKGIKAYLGKNTDSEEFLKSIQSAKKGLVYINEDTKNDLFNYICSVNDPDREKPSGADELTAREMDVLSLICEGLRTKEIAEKLFISVHTVESHRRNIMLKLNINNSSRLVKYAIDHSLVK</sequence>
<dbReference type="Pfam" id="PF00072">
    <property type="entry name" value="Response_reg"/>
    <property type="match status" value="1"/>
</dbReference>
<organism evidence="7 8">
    <name type="scientific">Kaistella haifensis DSM 19056</name>
    <dbReference type="NCBI Taxonomy" id="1450526"/>
    <lineage>
        <taxon>Bacteria</taxon>
        <taxon>Pseudomonadati</taxon>
        <taxon>Bacteroidota</taxon>
        <taxon>Flavobacteriia</taxon>
        <taxon>Flavobacteriales</taxon>
        <taxon>Weeksellaceae</taxon>
        <taxon>Chryseobacterium group</taxon>
        <taxon>Kaistella</taxon>
    </lineage>
</organism>
<evidence type="ECO:0000256" key="3">
    <source>
        <dbReference type="ARBA" id="ARBA00023163"/>
    </source>
</evidence>
<evidence type="ECO:0000256" key="2">
    <source>
        <dbReference type="ARBA" id="ARBA00023125"/>
    </source>
</evidence>
<name>A0A246BAV6_9FLAO</name>
<dbReference type="InterPro" id="IPR001789">
    <property type="entry name" value="Sig_transdc_resp-reg_receiver"/>
</dbReference>
<dbReference type="PRINTS" id="PR00038">
    <property type="entry name" value="HTHLUXR"/>
</dbReference>
<dbReference type="InterPro" id="IPR000792">
    <property type="entry name" value="Tscrpt_reg_LuxR_C"/>
</dbReference>
<reference evidence="7 8" key="1">
    <citation type="submission" date="2017-05" db="EMBL/GenBank/DDBJ databases">
        <title>Genome of Chryseobacterium haifense.</title>
        <authorList>
            <person name="Newman J.D."/>
        </authorList>
    </citation>
    <scope>NUCLEOTIDE SEQUENCE [LARGE SCALE GENOMIC DNA]</scope>
    <source>
        <strain evidence="7 8">DSM 19056</strain>
    </source>
</reference>